<organism evidence="1 2">
    <name type="scientific">Gossypium anomalum</name>
    <dbReference type="NCBI Taxonomy" id="47600"/>
    <lineage>
        <taxon>Eukaryota</taxon>
        <taxon>Viridiplantae</taxon>
        <taxon>Streptophyta</taxon>
        <taxon>Embryophyta</taxon>
        <taxon>Tracheophyta</taxon>
        <taxon>Spermatophyta</taxon>
        <taxon>Magnoliopsida</taxon>
        <taxon>eudicotyledons</taxon>
        <taxon>Gunneridae</taxon>
        <taxon>Pentapetalae</taxon>
        <taxon>rosids</taxon>
        <taxon>malvids</taxon>
        <taxon>Malvales</taxon>
        <taxon>Malvaceae</taxon>
        <taxon>Malvoideae</taxon>
        <taxon>Gossypium</taxon>
    </lineage>
</organism>
<accession>A0A8J5YLG5</accession>
<gene>
    <name evidence="1" type="ORF">CXB51_026913</name>
</gene>
<dbReference type="EMBL" id="JAHUZN010000010">
    <property type="protein sequence ID" value="KAG8482025.1"/>
    <property type="molecule type" value="Genomic_DNA"/>
</dbReference>
<evidence type="ECO:0000313" key="1">
    <source>
        <dbReference type="EMBL" id="KAG8482025.1"/>
    </source>
</evidence>
<proteinExistence type="predicted"/>
<dbReference type="Proteomes" id="UP000701853">
    <property type="component" value="Chromosome 10"/>
</dbReference>
<comment type="caution">
    <text evidence="1">The sequence shown here is derived from an EMBL/GenBank/DDBJ whole genome shotgun (WGS) entry which is preliminary data.</text>
</comment>
<name>A0A8J5YLG5_9ROSI</name>
<protein>
    <submittedName>
        <fullName evidence="1">Uncharacterized protein</fullName>
    </submittedName>
</protein>
<dbReference type="PANTHER" id="PTHR37201">
    <property type="entry name" value="WD REPEAT PROTEIN"/>
    <property type="match status" value="1"/>
</dbReference>
<reference evidence="1 2" key="1">
    <citation type="journal article" date="2021" name="bioRxiv">
        <title>The Gossypium anomalum genome as a resource for cotton improvement and evolutionary analysis of hybrid incompatibility.</title>
        <authorList>
            <person name="Grover C.E."/>
            <person name="Yuan D."/>
            <person name="Arick M.A."/>
            <person name="Miller E.R."/>
            <person name="Hu G."/>
            <person name="Peterson D.G."/>
            <person name="Wendel J.F."/>
            <person name="Udall J.A."/>
        </authorList>
    </citation>
    <scope>NUCLEOTIDE SEQUENCE [LARGE SCALE GENOMIC DNA]</scope>
    <source>
        <strain evidence="1">JFW-Udall</strain>
        <tissue evidence="1">Leaf</tissue>
    </source>
</reference>
<evidence type="ECO:0000313" key="2">
    <source>
        <dbReference type="Proteomes" id="UP000701853"/>
    </source>
</evidence>
<dbReference type="OrthoDB" id="505263at2759"/>
<dbReference type="PANTHER" id="PTHR37201:SF1">
    <property type="entry name" value="WD REPEAT PROTEIN"/>
    <property type="match status" value="1"/>
</dbReference>
<dbReference type="AlphaFoldDB" id="A0A8J5YLG5"/>
<sequence length="291" mass="32592">MRVSIGSYNTPLSFVTPICSRPSGGGLISISSPSHSPPALRLSSFPGLRFCGGRKISVGARAGVNGASETTSFEPYLEEMDVVTFLDPPNYLIPLDPGSYNPAAYLWKKIEDIPEERPWEIAGTRYHDPKFVKKTDSNIRFNKDAAIPFHVYNCRTSGGPFLIAWLKFFKKTIFYGNNGKTYGRFSSGSIVAQFAKQLCPLYFEVTQMKEVMSTEQPCDLAYEFGDGLFDLDEFPMKHPYPFSDEVVIYIRHIGPGVLVGQAWQEGKELDQVPQKLCGEILMVKEYNPLEN</sequence>
<keyword evidence="2" id="KW-1185">Reference proteome</keyword>